<evidence type="ECO:0000256" key="1">
    <source>
        <dbReference type="SAM" id="MobiDB-lite"/>
    </source>
</evidence>
<keyword evidence="4" id="KW-1185">Reference proteome</keyword>
<dbReference type="EMBL" id="JAWWNJ010000009">
    <property type="protein sequence ID" value="KAK7047993.1"/>
    <property type="molecule type" value="Genomic_DNA"/>
</dbReference>
<reference evidence="3 4" key="1">
    <citation type="journal article" date="2024" name="J Genomics">
        <title>Draft genome sequencing and assembly of Favolaschia claudopus CIRM-BRFM 2984 isolated from oak limbs.</title>
        <authorList>
            <person name="Navarro D."/>
            <person name="Drula E."/>
            <person name="Chaduli D."/>
            <person name="Cazenave R."/>
            <person name="Ahrendt S."/>
            <person name="Wang J."/>
            <person name="Lipzen A."/>
            <person name="Daum C."/>
            <person name="Barry K."/>
            <person name="Grigoriev I.V."/>
            <person name="Favel A."/>
            <person name="Rosso M.N."/>
            <person name="Martin F."/>
        </authorList>
    </citation>
    <scope>NUCLEOTIDE SEQUENCE [LARGE SCALE GENOMIC DNA]</scope>
    <source>
        <strain evidence="3 4">CIRM-BRFM 2984</strain>
    </source>
</reference>
<name>A0AAW0DA38_9AGAR</name>
<evidence type="ECO:0000313" key="3">
    <source>
        <dbReference type="EMBL" id="KAK7047993.1"/>
    </source>
</evidence>
<feature type="region of interest" description="Disordered" evidence="1">
    <location>
        <begin position="119"/>
        <end position="165"/>
    </location>
</feature>
<evidence type="ECO:0000313" key="2">
    <source>
        <dbReference type="EMBL" id="KAK7023018.1"/>
    </source>
</evidence>
<dbReference type="Proteomes" id="UP001362999">
    <property type="component" value="Unassembled WGS sequence"/>
</dbReference>
<comment type="caution">
    <text evidence="3">The sequence shown here is derived from an EMBL/GenBank/DDBJ whole genome shotgun (WGS) entry which is preliminary data.</text>
</comment>
<protein>
    <submittedName>
        <fullName evidence="3">Uncharacterized protein</fullName>
    </submittedName>
</protein>
<evidence type="ECO:0000313" key="4">
    <source>
        <dbReference type="Proteomes" id="UP001362999"/>
    </source>
</evidence>
<dbReference type="AlphaFoldDB" id="A0AAW0DA38"/>
<sequence>MSSIRARKLLVYGEWYSMPVQEDVSKPLRMHCVLLPGNTVFARRKKRRLDPTMDAFKFRTTRSGRCFAEWGTISTTTFEIATALAHSMAVNAGQEEDLAELDTGPPLAALAALSLSSSTMPFTSTPSTNPASTTSTAPKKSRKDKNKEHSKKNRAAKRASEKAQVDLLDGQRRRHARHLVHTQLQPIRASFSLRKTRIAATGWIGLRDDGVFVDEVQADRVECGVSPTHRLPDFFGSKLKFHNFQYVAFTTPCSLFEGIIQTKELASLVDERLPPSGRIARRVVDRGP</sequence>
<gene>
    <name evidence="3" type="ORF">R3P38DRAFT_2764061</name>
    <name evidence="2" type="ORF">R3P38DRAFT_2779762</name>
</gene>
<dbReference type="EMBL" id="JAWWNJ010000036">
    <property type="protein sequence ID" value="KAK7023018.1"/>
    <property type="molecule type" value="Genomic_DNA"/>
</dbReference>
<organism evidence="3 4">
    <name type="scientific">Favolaschia claudopus</name>
    <dbReference type="NCBI Taxonomy" id="2862362"/>
    <lineage>
        <taxon>Eukaryota</taxon>
        <taxon>Fungi</taxon>
        <taxon>Dikarya</taxon>
        <taxon>Basidiomycota</taxon>
        <taxon>Agaricomycotina</taxon>
        <taxon>Agaricomycetes</taxon>
        <taxon>Agaricomycetidae</taxon>
        <taxon>Agaricales</taxon>
        <taxon>Marasmiineae</taxon>
        <taxon>Mycenaceae</taxon>
        <taxon>Favolaschia</taxon>
    </lineage>
</organism>
<accession>A0AAW0DA38</accession>
<feature type="compositionally biased region" description="Basic residues" evidence="1">
    <location>
        <begin position="139"/>
        <end position="157"/>
    </location>
</feature>
<proteinExistence type="predicted"/>
<feature type="compositionally biased region" description="Low complexity" evidence="1">
    <location>
        <begin position="119"/>
        <end position="138"/>
    </location>
</feature>